<evidence type="ECO:0000256" key="1">
    <source>
        <dbReference type="ARBA" id="ARBA00004167"/>
    </source>
</evidence>
<evidence type="ECO:0000313" key="8">
    <source>
        <dbReference type="EMBL" id="KAL2512292.1"/>
    </source>
</evidence>
<dbReference type="InterPro" id="IPR011009">
    <property type="entry name" value="Kinase-like_dom_sf"/>
</dbReference>
<dbReference type="Gene3D" id="3.80.10.10">
    <property type="entry name" value="Ribonuclease Inhibitor"/>
    <property type="match status" value="2"/>
</dbReference>
<dbReference type="InterPro" id="IPR032675">
    <property type="entry name" value="LRR_dom_sf"/>
</dbReference>
<evidence type="ECO:0000256" key="4">
    <source>
        <dbReference type="ARBA" id="ARBA00022737"/>
    </source>
</evidence>
<keyword evidence="4" id="KW-0677">Repeat</keyword>
<reference evidence="9" key="1">
    <citation type="submission" date="2024-07" db="EMBL/GenBank/DDBJ databases">
        <title>Two chromosome-level genome assemblies of Korean endemic species Abeliophyllum distichum and Forsythia ovata (Oleaceae).</title>
        <authorList>
            <person name="Jang H."/>
        </authorList>
    </citation>
    <scope>NUCLEOTIDE SEQUENCE [LARGE SCALE GENOMIC DNA]</scope>
</reference>
<dbReference type="SUPFAM" id="SSF56112">
    <property type="entry name" value="Protein kinase-like (PK-like)"/>
    <property type="match status" value="1"/>
</dbReference>
<comment type="caution">
    <text evidence="8">The sequence shown here is derived from an EMBL/GenBank/DDBJ whole genome shotgun (WGS) entry which is preliminary data.</text>
</comment>
<feature type="domain" description="Disease resistance R13L4/SHOC-2-like LRR" evidence="7">
    <location>
        <begin position="2"/>
        <end position="148"/>
    </location>
</feature>
<proteinExistence type="predicted"/>
<dbReference type="PANTHER" id="PTHR48056">
    <property type="entry name" value="LRR RECEPTOR-LIKE SERINE/THREONINE-PROTEIN KINASE-RELATED"/>
    <property type="match status" value="1"/>
</dbReference>
<dbReference type="SUPFAM" id="SSF52047">
    <property type="entry name" value="RNI-like"/>
    <property type="match status" value="1"/>
</dbReference>
<keyword evidence="5" id="KW-0472">Membrane</keyword>
<evidence type="ECO:0000256" key="6">
    <source>
        <dbReference type="ARBA" id="ARBA00023180"/>
    </source>
</evidence>
<accession>A0ABD1THS5</accession>
<dbReference type="EMBL" id="JBFOLK010000005">
    <property type="protein sequence ID" value="KAL2512292.1"/>
    <property type="molecule type" value="Genomic_DNA"/>
</dbReference>
<dbReference type="FunFam" id="3.80.10.10:FF:000041">
    <property type="entry name" value="LRR receptor-like serine/threonine-protein kinase ERECTA"/>
    <property type="match status" value="1"/>
</dbReference>
<evidence type="ECO:0000256" key="2">
    <source>
        <dbReference type="ARBA" id="ARBA00022614"/>
    </source>
</evidence>
<dbReference type="InterPro" id="IPR050647">
    <property type="entry name" value="Plant_LRR-RLKs"/>
</dbReference>
<evidence type="ECO:0000256" key="3">
    <source>
        <dbReference type="ARBA" id="ARBA00022729"/>
    </source>
</evidence>
<keyword evidence="6" id="KW-0325">Glycoprotein</keyword>
<dbReference type="Pfam" id="PF23598">
    <property type="entry name" value="LRR_14"/>
    <property type="match status" value="1"/>
</dbReference>
<dbReference type="Pfam" id="PF00560">
    <property type="entry name" value="LRR_1"/>
    <property type="match status" value="1"/>
</dbReference>
<organism evidence="8 9">
    <name type="scientific">Abeliophyllum distichum</name>
    <dbReference type="NCBI Taxonomy" id="126358"/>
    <lineage>
        <taxon>Eukaryota</taxon>
        <taxon>Viridiplantae</taxon>
        <taxon>Streptophyta</taxon>
        <taxon>Embryophyta</taxon>
        <taxon>Tracheophyta</taxon>
        <taxon>Spermatophyta</taxon>
        <taxon>Magnoliopsida</taxon>
        <taxon>eudicotyledons</taxon>
        <taxon>Gunneridae</taxon>
        <taxon>Pentapetalae</taxon>
        <taxon>asterids</taxon>
        <taxon>lamiids</taxon>
        <taxon>Lamiales</taxon>
        <taxon>Oleaceae</taxon>
        <taxon>Forsythieae</taxon>
        <taxon>Abeliophyllum</taxon>
    </lineage>
</organism>
<keyword evidence="8" id="KW-0418">Kinase</keyword>
<name>A0ABD1THS5_9LAMI</name>
<evidence type="ECO:0000313" key="9">
    <source>
        <dbReference type="Proteomes" id="UP001604336"/>
    </source>
</evidence>
<evidence type="ECO:0000256" key="5">
    <source>
        <dbReference type="ARBA" id="ARBA00023136"/>
    </source>
</evidence>
<keyword evidence="9" id="KW-1185">Reference proteome</keyword>
<sequence length="372" mass="41325">MEIGNLSKLQMLYIGTNDLIGSIPNEIGLLPTLQQLDLSRNDFTDILKFICLNGLTWRIPNGIGNISALTYLDLSTNGFSGNIPQELGQITSLEVLNLSINMLEGEITESIFNLSMLQRLSFVSNSISGNLPPSMANGLPYLRRLFLYSNRLSGEIPGSISNFSKLTLLDLGNNSFSGRVPMNLGNLKNLQVLALGRKQLTNDPSMLELDFLISLTNCRQLKEIQIGYNNFDRMLPKALGNLSASLEIFLANSCGIREYGSIGLISTTADVYSDGIMLMETFTKRKPTDDIFVGEFTMRRCVFESFPDAIMQIMDGDAVNGFEKNIRTKESCLRSIMGLALECTAVLPEERLNLKDVLTRLKKIKTEFSKNN</sequence>
<dbReference type="GO" id="GO:0016301">
    <property type="term" value="F:kinase activity"/>
    <property type="evidence" value="ECO:0007669"/>
    <property type="project" value="UniProtKB-KW"/>
</dbReference>
<dbReference type="PANTHER" id="PTHR48056:SF89">
    <property type="entry name" value="OS06G0585982 PROTEIN"/>
    <property type="match status" value="1"/>
</dbReference>
<dbReference type="Proteomes" id="UP001604336">
    <property type="component" value="Unassembled WGS sequence"/>
</dbReference>
<protein>
    <submittedName>
        <fullName evidence="8">Leucine-rich repeat protein kinase family protein</fullName>
    </submittedName>
</protein>
<keyword evidence="3" id="KW-0732">Signal</keyword>
<dbReference type="Gene3D" id="1.10.510.10">
    <property type="entry name" value="Transferase(Phosphotransferase) domain 1"/>
    <property type="match status" value="1"/>
</dbReference>
<evidence type="ECO:0000259" key="7">
    <source>
        <dbReference type="Pfam" id="PF23598"/>
    </source>
</evidence>
<dbReference type="PROSITE" id="PS51450">
    <property type="entry name" value="LRR"/>
    <property type="match status" value="1"/>
</dbReference>
<comment type="subcellular location">
    <subcellularLocation>
        <location evidence="1">Membrane</location>
        <topology evidence="1">Single-pass membrane protein</topology>
    </subcellularLocation>
</comment>
<dbReference type="AlphaFoldDB" id="A0ABD1THS5"/>
<keyword evidence="8" id="KW-0808">Transferase</keyword>
<keyword evidence="2" id="KW-0433">Leucine-rich repeat</keyword>
<dbReference type="InterPro" id="IPR001611">
    <property type="entry name" value="Leu-rich_rpt"/>
</dbReference>
<dbReference type="GO" id="GO:0016020">
    <property type="term" value="C:membrane"/>
    <property type="evidence" value="ECO:0007669"/>
    <property type="project" value="UniProtKB-SubCell"/>
</dbReference>
<dbReference type="InterPro" id="IPR055414">
    <property type="entry name" value="LRR_R13L4/SHOC2-like"/>
</dbReference>
<gene>
    <name evidence="8" type="ORF">Adt_17892</name>
</gene>